<evidence type="ECO:0000256" key="5">
    <source>
        <dbReference type="ARBA" id="ARBA00022989"/>
    </source>
</evidence>
<feature type="transmembrane region" description="Helical" evidence="8">
    <location>
        <begin position="168"/>
        <end position="191"/>
    </location>
</feature>
<comment type="similarity">
    <text evidence="7">Belongs to the glycosyltransferase 87 family.</text>
</comment>
<dbReference type="InterPro" id="IPR018584">
    <property type="entry name" value="GT87"/>
</dbReference>
<dbReference type="EMBL" id="CP003540">
    <property type="protein sequence ID" value="AFK17456.1"/>
    <property type="molecule type" value="Genomic_DNA"/>
</dbReference>
<evidence type="ECO:0000313" key="9">
    <source>
        <dbReference type="EMBL" id="AFK17456.1"/>
    </source>
</evidence>
<feature type="transmembrane region" description="Helical" evidence="8">
    <location>
        <begin position="382"/>
        <end position="405"/>
    </location>
</feature>
<evidence type="ECO:0000256" key="1">
    <source>
        <dbReference type="ARBA" id="ARBA00004651"/>
    </source>
</evidence>
<keyword evidence="5 8" id="KW-1133">Transmembrane helix</keyword>
<gene>
    <name evidence="9" type="ORF">CP258_09420</name>
</gene>
<feature type="transmembrane region" description="Helical" evidence="8">
    <location>
        <begin position="6"/>
        <end position="25"/>
    </location>
</feature>
<feature type="transmembrane region" description="Helical" evidence="8">
    <location>
        <begin position="119"/>
        <end position="137"/>
    </location>
</feature>
<evidence type="ECO:0000256" key="3">
    <source>
        <dbReference type="ARBA" id="ARBA00022679"/>
    </source>
</evidence>
<dbReference type="KEGG" id="coe:CP258_09420"/>
<proteinExistence type="inferred from homology"/>
<name>A0AAU8PTQ5_CORPS</name>
<reference evidence="9 10" key="1">
    <citation type="journal article" date="2013" name="J. Biotechnol.">
        <title>Genome sequence of Corynebacterium pseudotuberculosis biovar equi strain 258 and prediction of antigenic targets to improve biotechnological vaccine production.</title>
        <authorList>
            <person name="Soares S.C."/>
            <person name="Trost E."/>
            <person name="Ramos R.T."/>
            <person name="Carneiro A.R."/>
            <person name="Santos A.R."/>
            <person name="Pinto A.C."/>
            <person name="Barbosa E."/>
            <person name="Aburjaile F."/>
            <person name="Ali A."/>
            <person name="Diniz C.A."/>
            <person name="Hassan S.S."/>
            <person name="Fiaux K."/>
            <person name="Guimaraes L.C."/>
            <person name="Bakhtiar S.M."/>
            <person name="Pereira U."/>
            <person name="Almeida S.S."/>
            <person name="Abreu V.A."/>
            <person name="Rocha F.S."/>
            <person name="Dorella F.A."/>
            <person name="Miyoshi A."/>
            <person name="Silva A."/>
            <person name="Azevedo V."/>
            <person name="Tauch A."/>
        </authorList>
    </citation>
    <scope>NUCLEOTIDE SEQUENCE [LARGE SCALE GENOMIC DNA]</scope>
    <source>
        <strain evidence="9 10">258</strain>
    </source>
</reference>
<keyword evidence="4 8" id="KW-0812">Transmembrane</keyword>
<feature type="transmembrane region" description="Helical" evidence="8">
    <location>
        <begin position="308"/>
        <end position="326"/>
    </location>
</feature>
<dbReference type="Proteomes" id="UP000006465">
    <property type="component" value="Chromosome"/>
</dbReference>
<feature type="transmembrane region" description="Helical" evidence="8">
    <location>
        <begin position="91"/>
        <end position="113"/>
    </location>
</feature>
<feature type="transmembrane region" description="Helical" evidence="8">
    <location>
        <begin position="198"/>
        <end position="217"/>
    </location>
</feature>
<dbReference type="AlphaFoldDB" id="A0AAU8PTQ5"/>
<accession>A0AAU8PTQ5</accession>
<evidence type="ECO:0000256" key="6">
    <source>
        <dbReference type="ARBA" id="ARBA00023136"/>
    </source>
</evidence>
<evidence type="ECO:0000256" key="8">
    <source>
        <dbReference type="SAM" id="Phobius"/>
    </source>
</evidence>
<evidence type="ECO:0000256" key="4">
    <source>
        <dbReference type="ARBA" id="ARBA00022692"/>
    </source>
</evidence>
<comment type="subcellular location">
    <subcellularLocation>
        <location evidence="1">Cell membrane</location>
        <topology evidence="1">Multi-pass membrane protein</topology>
    </subcellularLocation>
</comment>
<protein>
    <submittedName>
        <fullName evidence="9">DUF2029 domain-containing protein</fullName>
    </submittedName>
</protein>
<organism evidence="9 10">
    <name type="scientific">Corynebacterium pseudotuberculosis 258</name>
    <dbReference type="NCBI Taxonomy" id="1168865"/>
    <lineage>
        <taxon>Bacteria</taxon>
        <taxon>Bacillati</taxon>
        <taxon>Actinomycetota</taxon>
        <taxon>Actinomycetes</taxon>
        <taxon>Mycobacteriales</taxon>
        <taxon>Corynebacteriaceae</taxon>
        <taxon>Corynebacterium</taxon>
    </lineage>
</organism>
<evidence type="ECO:0000313" key="10">
    <source>
        <dbReference type="Proteomes" id="UP000006465"/>
    </source>
</evidence>
<dbReference type="RefSeq" id="WP_014523616.1">
    <property type="nucleotide sequence ID" value="NC_017945.3"/>
</dbReference>
<dbReference type="GO" id="GO:0005886">
    <property type="term" value="C:plasma membrane"/>
    <property type="evidence" value="ECO:0007669"/>
    <property type="project" value="UniProtKB-SubCell"/>
</dbReference>
<dbReference type="Pfam" id="PF09594">
    <property type="entry name" value="GT87"/>
    <property type="match status" value="1"/>
</dbReference>
<sequence length="430" mass="46865">MKARNLRGAPTILVILAFFIPWDLLHEDSILSKHKLTQWMPVDLHVYTLAGRHLQSSGKLYSDSFVWDLPFTYPPFSGALFKYLALFSDDWLTVIWQTANFLALIGVILLILARGERRVTVPTAFVAVGLAVASLGLEAIRGGFFYGQINLILMLLVALDFLPSNRRFAGIGVGLAAGLKLTPAFFGFVFLLERRWSAAFISAATFVITVLIGQLVVPDAAKFWTSAISDSSRVGVHTNAGAQSLRSVMDRVLGIQGGLLWVVAIIVVIAIAAYSIRLAIKRDNMPMAMAMGGITACLVSPFSWYHHWIWMVPVVVCIYLAVDDAINEFNAKHSLGWTGWLLNQAGAIVATGIVVLVTAPQVSSIIWSDMAFFKRNENPQDLGNLLFCGAGILVLVGYGIIASILQRIAQKESNSAMVESTTASHEPVAS</sequence>
<evidence type="ECO:0000256" key="2">
    <source>
        <dbReference type="ARBA" id="ARBA00022475"/>
    </source>
</evidence>
<keyword evidence="6 8" id="KW-0472">Membrane</keyword>
<keyword evidence="2" id="KW-1003">Cell membrane</keyword>
<keyword evidence="3" id="KW-0808">Transferase</keyword>
<dbReference type="GO" id="GO:0016758">
    <property type="term" value="F:hexosyltransferase activity"/>
    <property type="evidence" value="ECO:0007669"/>
    <property type="project" value="InterPro"/>
</dbReference>
<feature type="transmembrane region" description="Helical" evidence="8">
    <location>
        <begin position="253"/>
        <end position="274"/>
    </location>
</feature>
<evidence type="ECO:0000256" key="7">
    <source>
        <dbReference type="ARBA" id="ARBA00024033"/>
    </source>
</evidence>
<feature type="transmembrane region" description="Helical" evidence="8">
    <location>
        <begin position="338"/>
        <end position="362"/>
    </location>
</feature>